<gene>
    <name evidence="2" type="ORF">F4559_004667</name>
</gene>
<dbReference type="Gene3D" id="3.40.1410.10">
    <property type="entry name" value="Chorismate lyase-like"/>
    <property type="match status" value="1"/>
</dbReference>
<dbReference type="GO" id="GO:0003677">
    <property type="term" value="F:DNA binding"/>
    <property type="evidence" value="ECO:0007669"/>
    <property type="project" value="UniProtKB-KW"/>
</dbReference>
<dbReference type="SUPFAM" id="SSF64288">
    <property type="entry name" value="Chorismate lyase-like"/>
    <property type="match status" value="1"/>
</dbReference>
<protein>
    <submittedName>
        <fullName evidence="2">DNA-binding GntR family transcriptional regulator</fullName>
    </submittedName>
</protein>
<accession>A0A7W7WY41</accession>
<dbReference type="GO" id="GO:0006355">
    <property type="term" value="P:regulation of DNA-templated transcription"/>
    <property type="evidence" value="ECO:0007669"/>
    <property type="project" value="InterPro"/>
</dbReference>
<reference evidence="2 3" key="1">
    <citation type="submission" date="2020-08" db="EMBL/GenBank/DDBJ databases">
        <title>Sequencing the genomes of 1000 actinobacteria strains.</title>
        <authorList>
            <person name="Klenk H.-P."/>
        </authorList>
    </citation>
    <scope>NUCLEOTIDE SEQUENCE [LARGE SCALE GENOMIC DNA]</scope>
    <source>
        <strain evidence="2 3">DSM 45084</strain>
    </source>
</reference>
<dbReference type="InterPro" id="IPR028978">
    <property type="entry name" value="Chorismate_lyase_/UTRA_dom_sf"/>
</dbReference>
<keyword evidence="2" id="KW-0238">DNA-binding</keyword>
<proteinExistence type="predicted"/>
<name>A0A7W7WY41_9PSEU</name>
<feature type="domain" description="UbiC transcription regulator-associated" evidence="1">
    <location>
        <begin position="3"/>
        <end position="54"/>
    </location>
</feature>
<sequence>MTETISSRMPTPEEVDILDLPSGEPVMILTRHTFTKNDVPIEFARGFHAASRFEWTYSFQLPDQ</sequence>
<keyword evidence="3" id="KW-1185">Reference proteome</keyword>
<organism evidence="2 3">
    <name type="scientific">Saccharothrix violaceirubra</name>
    <dbReference type="NCBI Taxonomy" id="413306"/>
    <lineage>
        <taxon>Bacteria</taxon>
        <taxon>Bacillati</taxon>
        <taxon>Actinomycetota</taxon>
        <taxon>Actinomycetes</taxon>
        <taxon>Pseudonocardiales</taxon>
        <taxon>Pseudonocardiaceae</taxon>
        <taxon>Saccharothrix</taxon>
    </lineage>
</organism>
<evidence type="ECO:0000313" key="2">
    <source>
        <dbReference type="EMBL" id="MBB4967308.1"/>
    </source>
</evidence>
<dbReference type="EMBL" id="JACHJS010000001">
    <property type="protein sequence ID" value="MBB4967308.1"/>
    <property type="molecule type" value="Genomic_DNA"/>
</dbReference>
<dbReference type="AlphaFoldDB" id="A0A7W7WY41"/>
<evidence type="ECO:0000313" key="3">
    <source>
        <dbReference type="Proteomes" id="UP000542674"/>
    </source>
</evidence>
<dbReference type="Pfam" id="PF07702">
    <property type="entry name" value="UTRA"/>
    <property type="match status" value="1"/>
</dbReference>
<dbReference type="Proteomes" id="UP000542674">
    <property type="component" value="Unassembled WGS sequence"/>
</dbReference>
<evidence type="ECO:0000259" key="1">
    <source>
        <dbReference type="Pfam" id="PF07702"/>
    </source>
</evidence>
<comment type="caution">
    <text evidence="2">The sequence shown here is derived from an EMBL/GenBank/DDBJ whole genome shotgun (WGS) entry which is preliminary data.</text>
</comment>
<dbReference type="InterPro" id="IPR011663">
    <property type="entry name" value="UTRA"/>
</dbReference>